<feature type="non-terminal residue" evidence="1">
    <location>
        <position position="1"/>
    </location>
</feature>
<name>A0A0C9TML4_SPHS4</name>
<organism evidence="1 2">
    <name type="scientific">Sphaerobolus stellatus (strain SS14)</name>
    <dbReference type="NCBI Taxonomy" id="990650"/>
    <lineage>
        <taxon>Eukaryota</taxon>
        <taxon>Fungi</taxon>
        <taxon>Dikarya</taxon>
        <taxon>Basidiomycota</taxon>
        <taxon>Agaricomycotina</taxon>
        <taxon>Agaricomycetes</taxon>
        <taxon>Phallomycetidae</taxon>
        <taxon>Geastrales</taxon>
        <taxon>Sphaerobolaceae</taxon>
        <taxon>Sphaerobolus</taxon>
    </lineage>
</organism>
<dbReference type="AlphaFoldDB" id="A0A0C9TML4"/>
<feature type="non-terminal residue" evidence="1">
    <location>
        <position position="63"/>
    </location>
</feature>
<reference evidence="1 2" key="1">
    <citation type="submission" date="2014-06" db="EMBL/GenBank/DDBJ databases">
        <title>Evolutionary Origins and Diversification of the Mycorrhizal Mutualists.</title>
        <authorList>
            <consortium name="DOE Joint Genome Institute"/>
            <consortium name="Mycorrhizal Genomics Consortium"/>
            <person name="Kohler A."/>
            <person name="Kuo A."/>
            <person name="Nagy L.G."/>
            <person name="Floudas D."/>
            <person name="Copeland A."/>
            <person name="Barry K.W."/>
            <person name="Cichocki N."/>
            <person name="Veneault-Fourrey C."/>
            <person name="LaButti K."/>
            <person name="Lindquist E.A."/>
            <person name="Lipzen A."/>
            <person name="Lundell T."/>
            <person name="Morin E."/>
            <person name="Murat C."/>
            <person name="Riley R."/>
            <person name="Ohm R."/>
            <person name="Sun H."/>
            <person name="Tunlid A."/>
            <person name="Henrissat B."/>
            <person name="Grigoriev I.V."/>
            <person name="Hibbett D.S."/>
            <person name="Martin F."/>
        </authorList>
    </citation>
    <scope>NUCLEOTIDE SEQUENCE [LARGE SCALE GENOMIC DNA]</scope>
    <source>
        <strain evidence="1 2">SS14</strain>
    </source>
</reference>
<evidence type="ECO:0000313" key="2">
    <source>
        <dbReference type="Proteomes" id="UP000054279"/>
    </source>
</evidence>
<proteinExistence type="predicted"/>
<sequence>IVHGIEVQAENNPHLMIAHKVLHGLNEAGTPGNSLIDILPWMKYIPVWVPGAGFQRKAGIWRQ</sequence>
<gene>
    <name evidence="1" type="ORF">M422DRAFT_133621</name>
</gene>
<accession>A0A0C9TML4</accession>
<protein>
    <submittedName>
        <fullName evidence="1">Uncharacterized protein</fullName>
    </submittedName>
</protein>
<dbReference type="EMBL" id="KN837246">
    <property type="protein sequence ID" value="KIJ31213.1"/>
    <property type="molecule type" value="Genomic_DNA"/>
</dbReference>
<dbReference type="HOGENOM" id="CLU_180933_0_0_1"/>
<dbReference type="Proteomes" id="UP000054279">
    <property type="component" value="Unassembled WGS sequence"/>
</dbReference>
<evidence type="ECO:0000313" key="1">
    <source>
        <dbReference type="EMBL" id="KIJ31213.1"/>
    </source>
</evidence>
<keyword evidence="2" id="KW-1185">Reference proteome</keyword>
<dbReference type="OrthoDB" id="1055148at2759"/>